<feature type="compositionally biased region" description="Low complexity" evidence="1">
    <location>
        <begin position="56"/>
        <end position="70"/>
    </location>
</feature>
<proteinExistence type="predicted"/>
<dbReference type="EMBL" id="JAMXFF010000029">
    <property type="protein sequence ID" value="MCT7968293.1"/>
    <property type="molecule type" value="Genomic_DNA"/>
</dbReference>
<feature type="compositionally biased region" description="Polar residues" evidence="1">
    <location>
        <begin position="24"/>
        <end position="38"/>
    </location>
</feature>
<keyword evidence="3" id="KW-1185">Reference proteome</keyword>
<protein>
    <submittedName>
        <fullName evidence="2">DUF2996 domain-containing protein</fullName>
    </submittedName>
</protein>
<feature type="region of interest" description="Disordered" evidence="1">
    <location>
        <begin position="1"/>
        <end position="108"/>
    </location>
</feature>
<sequence>MSPDKPKPEEASKNPTTPPPNPTAGESVTPPASKQQAPSIDEPQATDMPTANTPDPASANPQENPNAAAESKAKKPAAKAGAAKPPGKAAKAGDGEPEAAGAKKAKAPAVEDKPFAEFIEQDYIPALKTALAQKGIEDLQIAWAKQKVTLPGFTSEESWAQVKGDWLGGERHFRVYFPTEDIKGPRAFSCFERVSQPSTLEPFLIDERKIDLDGLVFYVVQRLTAQKWVTRN</sequence>
<gene>
    <name evidence="2" type="ORF">NG799_18440</name>
</gene>
<evidence type="ECO:0000256" key="1">
    <source>
        <dbReference type="SAM" id="MobiDB-lite"/>
    </source>
</evidence>
<dbReference type="Proteomes" id="UP001525890">
    <property type="component" value="Unassembled WGS sequence"/>
</dbReference>
<dbReference type="Pfam" id="PF11210">
    <property type="entry name" value="DUF2996"/>
    <property type="match status" value="1"/>
</dbReference>
<dbReference type="PANTHER" id="PTHR36341">
    <property type="entry name" value="DUF2996 FAMILY PROTEIN"/>
    <property type="match status" value="1"/>
</dbReference>
<dbReference type="PANTHER" id="PTHR36341:SF3">
    <property type="entry name" value="DUF2996 FAMILY PROTEIN"/>
    <property type="match status" value="1"/>
</dbReference>
<dbReference type="RefSeq" id="WP_368007824.1">
    <property type="nucleotide sequence ID" value="NZ_JAMXFF010000029.1"/>
</dbReference>
<evidence type="ECO:0000313" key="3">
    <source>
        <dbReference type="Proteomes" id="UP001525890"/>
    </source>
</evidence>
<evidence type="ECO:0000313" key="2">
    <source>
        <dbReference type="EMBL" id="MCT7968293.1"/>
    </source>
</evidence>
<name>A0ABT2MU66_9CYAN</name>
<accession>A0ABT2MU66</accession>
<dbReference type="InterPro" id="IPR021374">
    <property type="entry name" value="DUF2996"/>
</dbReference>
<comment type="caution">
    <text evidence="2">The sequence shown here is derived from an EMBL/GenBank/DDBJ whole genome shotgun (WGS) entry which is preliminary data.</text>
</comment>
<feature type="compositionally biased region" description="Low complexity" evidence="1">
    <location>
        <begin position="78"/>
        <end position="102"/>
    </location>
</feature>
<reference evidence="2 3" key="1">
    <citation type="journal article" date="2022" name="Front. Microbiol.">
        <title>High genomic differentiation and limited gene flow indicate recent cryptic speciation within the genus Laspinema (cyanobacteria).</title>
        <authorList>
            <person name="Stanojkovic A."/>
            <person name="Skoupy S."/>
            <person name="Skaloud P."/>
            <person name="Dvorak P."/>
        </authorList>
    </citation>
    <scope>NUCLEOTIDE SEQUENCE [LARGE SCALE GENOMIC DNA]</scope>
    <source>
        <strain evidence="2 3">D2a</strain>
    </source>
</reference>
<feature type="compositionally biased region" description="Basic and acidic residues" evidence="1">
    <location>
        <begin position="1"/>
        <end position="12"/>
    </location>
</feature>
<organism evidence="2 3">
    <name type="scientific">Laspinema palackyanum D2a</name>
    <dbReference type="NCBI Taxonomy" id="2953684"/>
    <lineage>
        <taxon>Bacteria</taxon>
        <taxon>Bacillati</taxon>
        <taxon>Cyanobacteriota</taxon>
        <taxon>Cyanophyceae</taxon>
        <taxon>Oscillatoriophycideae</taxon>
        <taxon>Oscillatoriales</taxon>
        <taxon>Laspinemataceae</taxon>
        <taxon>Laspinema</taxon>
        <taxon>Laspinema palackyanum</taxon>
    </lineage>
</organism>